<keyword evidence="2" id="KW-0472">Membrane</keyword>
<dbReference type="PANTHER" id="PTHR33640">
    <property type="entry name" value="TRANSMEMBRANE PROTEIN"/>
    <property type="match status" value="1"/>
</dbReference>
<sequence>MDSHHQTFYDVAAEKAIALKKYRRHQNVKSVLTACVALAPLFFTLSRSSTLLPAAAHFFDDVSRELHVVFYNRFYVLSLVLVLLVAISALYRRNDADDDDDYARSLDFYNEFGVNSVYCQSIVLGEGVYPETETKANCRSTFLGEGVHPETETKANCRSIVVDSGECPETETTVEEVLLEVEKQMASSDENAVALSPSVDSQEPVTERKSSCVPPVAAITLVEKEKRYRRTQSGSFDNNRMCGSESSERVMQRSETQIHRKKMSCREESTRRWSSVEVLNDEEFNLRIQKFIDENKRNQREEETESEKRRKEEEEERRKTEYINSLSEEFINNMKKSQMEESRREAEERRRRREGNINMAVLSS</sequence>
<feature type="transmembrane region" description="Helical" evidence="2">
    <location>
        <begin position="70"/>
        <end position="91"/>
    </location>
</feature>
<keyword evidence="2" id="KW-0812">Transmembrane</keyword>
<gene>
    <name evidence="3" type="ORF">Pyn_36925</name>
</gene>
<comment type="caution">
    <text evidence="3">The sequence shown here is derived from an EMBL/GenBank/DDBJ whole genome shotgun (WGS) entry which is preliminary data.</text>
</comment>
<feature type="compositionally biased region" description="Basic and acidic residues" evidence="1">
    <location>
        <begin position="297"/>
        <end position="321"/>
    </location>
</feature>
<proteinExistence type="predicted"/>
<reference evidence="3 4" key="1">
    <citation type="submission" date="2018-02" db="EMBL/GenBank/DDBJ databases">
        <title>Draft genome of wild Prunus yedoensis var. nudiflora.</title>
        <authorList>
            <person name="Baek S."/>
            <person name="Kim J.-H."/>
            <person name="Choi K."/>
            <person name="Kim G.-B."/>
            <person name="Cho A."/>
            <person name="Jang H."/>
            <person name="Shin C.-H."/>
            <person name="Yu H.-J."/>
            <person name="Mun J.-H."/>
        </authorList>
    </citation>
    <scope>NUCLEOTIDE SEQUENCE [LARGE SCALE GENOMIC DNA]</scope>
    <source>
        <strain evidence="4">cv. Jeju island</strain>
        <tissue evidence="3">Leaf</tissue>
    </source>
</reference>
<dbReference type="EMBL" id="PJQY01001299">
    <property type="protein sequence ID" value="PQQ03877.1"/>
    <property type="molecule type" value="Genomic_DNA"/>
</dbReference>
<feature type="region of interest" description="Disordered" evidence="1">
    <location>
        <begin position="189"/>
        <end position="211"/>
    </location>
</feature>
<feature type="region of interest" description="Disordered" evidence="1">
    <location>
        <begin position="230"/>
        <end position="266"/>
    </location>
</feature>
<evidence type="ECO:0000256" key="2">
    <source>
        <dbReference type="SAM" id="Phobius"/>
    </source>
</evidence>
<keyword evidence="4" id="KW-1185">Reference proteome</keyword>
<dbReference type="PANTHER" id="PTHR33640:SF8">
    <property type="entry name" value="TRANSMEMBRANE PROTEIN"/>
    <property type="match status" value="1"/>
</dbReference>
<evidence type="ECO:0000313" key="3">
    <source>
        <dbReference type="EMBL" id="PQQ03877.1"/>
    </source>
</evidence>
<accession>A0A314YCX0</accession>
<dbReference type="AlphaFoldDB" id="A0A314YCX0"/>
<feature type="region of interest" description="Disordered" evidence="1">
    <location>
        <begin position="297"/>
        <end position="364"/>
    </location>
</feature>
<dbReference type="OrthoDB" id="1082160at2759"/>
<organism evidence="3 4">
    <name type="scientific">Prunus yedoensis var. nudiflora</name>
    <dbReference type="NCBI Taxonomy" id="2094558"/>
    <lineage>
        <taxon>Eukaryota</taxon>
        <taxon>Viridiplantae</taxon>
        <taxon>Streptophyta</taxon>
        <taxon>Embryophyta</taxon>
        <taxon>Tracheophyta</taxon>
        <taxon>Spermatophyta</taxon>
        <taxon>Magnoliopsida</taxon>
        <taxon>eudicotyledons</taxon>
        <taxon>Gunneridae</taxon>
        <taxon>Pentapetalae</taxon>
        <taxon>rosids</taxon>
        <taxon>fabids</taxon>
        <taxon>Rosales</taxon>
        <taxon>Rosaceae</taxon>
        <taxon>Amygdaloideae</taxon>
        <taxon>Amygdaleae</taxon>
        <taxon>Prunus</taxon>
    </lineage>
</organism>
<feature type="compositionally biased region" description="Basic and acidic residues" evidence="1">
    <location>
        <begin position="337"/>
        <end position="349"/>
    </location>
</feature>
<name>A0A314YCX0_PRUYE</name>
<dbReference type="Proteomes" id="UP000250321">
    <property type="component" value="Unassembled WGS sequence"/>
</dbReference>
<keyword evidence="2" id="KW-1133">Transmembrane helix</keyword>
<evidence type="ECO:0000313" key="4">
    <source>
        <dbReference type="Proteomes" id="UP000250321"/>
    </source>
</evidence>
<feature type="transmembrane region" description="Helical" evidence="2">
    <location>
        <begin position="30"/>
        <end position="50"/>
    </location>
</feature>
<evidence type="ECO:0000256" key="1">
    <source>
        <dbReference type="SAM" id="MobiDB-lite"/>
    </source>
</evidence>
<feature type="compositionally biased region" description="Basic and acidic residues" evidence="1">
    <location>
        <begin position="246"/>
        <end position="266"/>
    </location>
</feature>
<protein>
    <submittedName>
        <fullName evidence="3">Uncharacterized protein</fullName>
    </submittedName>
</protein>